<feature type="coiled-coil region" evidence="1">
    <location>
        <begin position="18"/>
        <end position="108"/>
    </location>
</feature>
<dbReference type="PANTHER" id="PTHR11505">
    <property type="entry name" value="L1 TRANSPOSABLE ELEMENT-RELATED"/>
    <property type="match status" value="1"/>
</dbReference>
<protein>
    <submittedName>
        <fullName evidence="2">Uncharacterized protein</fullName>
    </submittedName>
</protein>
<organism evidence="2 3">
    <name type="scientific">Petrolisthes cinctipes</name>
    <name type="common">Flat porcelain crab</name>
    <dbReference type="NCBI Taxonomy" id="88211"/>
    <lineage>
        <taxon>Eukaryota</taxon>
        <taxon>Metazoa</taxon>
        <taxon>Ecdysozoa</taxon>
        <taxon>Arthropoda</taxon>
        <taxon>Crustacea</taxon>
        <taxon>Multicrustacea</taxon>
        <taxon>Malacostraca</taxon>
        <taxon>Eumalacostraca</taxon>
        <taxon>Eucarida</taxon>
        <taxon>Decapoda</taxon>
        <taxon>Pleocyemata</taxon>
        <taxon>Anomura</taxon>
        <taxon>Galatheoidea</taxon>
        <taxon>Porcellanidae</taxon>
        <taxon>Petrolisthes</taxon>
    </lineage>
</organism>
<proteinExistence type="predicted"/>
<comment type="caution">
    <text evidence="2">The sequence shown here is derived from an EMBL/GenBank/DDBJ whole genome shotgun (WGS) entry which is preliminary data.</text>
</comment>
<dbReference type="Proteomes" id="UP001286313">
    <property type="component" value="Unassembled WGS sequence"/>
</dbReference>
<dbReference type="AlphaFoldDB" id="A0AAE1FWS4"/>
<evidence type="ECO:0000313" key="3">
    <source>
        <dbReference type="Proteomes" id="UP001286313"/>
    </source>
</evidence>
<reference evidence="2" key="1">
    <citation type="submission" date="2023-10" db="EMBL/GenBank/DDBJ databases">
        <title>Genome assemblies of two species of porcelain crab, Petrolisthes cinctipes and Petrolisthes manimaculis (Anomura: Porcellanidae).</title>
        <authorList>
            <person name="Angst P."/>
        </authorList>
    </citation>
    <scope>NUCLEOTIDE SEQUENCE</scope>
    <source>
        <strain evidence="2">PB745_01</strain>
        <tissue evidence="2">Gill</tissue>
    </source>
</reference>
<dbReference type="InterPro" id="IPR004244">
    <property type="entry name" value="Transposase_22"/>
</dbReference>
<gene>
    <name evidence="2" type="ORF">Pcinc_013568</name>
</gene>
<evidence type="ECO:0000256" key="1">
    <source>
        <dbReference type="SAM" id="Coils"/>
    </source>
</evidence>
<evidence type="ECO:0000313" key="2">
    <source>
        <dbReference type="EMBL" id="KAK3882044.1"/>
    </source>
</evidence>
<keyword evidence="3" id="KW-1185">Reference proteome</keyword>
<dbReference type="EMBL" id="JAWQEG010001143">
    <property type="protein sequence ID" value="KAK3882044.1"/>
    <property type="molecule type" value="Genomic_DNA"/>
</dbReference>
<sequence length="168" mass="19123">MESSTLKILLESQEGAFKSAMEIVVKQMNDQINKMECKVSDLITSLEFTQREVDDLKSEIKDLEKEKKDAKTKIGILADQAESSDRKIKELEEKINQQEDYSRRKNVRISGVEERAINETWEQTASTVTSLLGSKMQLPGVVLERAHRVGPRRDNMPRTVMVKSPATL</sequence>
<keyword evidence="1" id="KW-0175">Coiled coil</keyword>
<name>A0AAE1FWS4_PETCI</name>
<accession>A0AAE1FWS4</accession>
<dbReference type="Gene3D" id="3.30.70.1820">
    <property type="entry name" value="L1 transposable element, RRM domain"/>
    <property type="match status" value="1"/>
</dbReference>